<evidence type="ECO:0000313" key="2">
    <source>
        <dbReference type="EMBL" id="KAG5269321.1"/>
    </source>
</evidence>
<name>A0AAV6G9D4_9TELE</name>
<dbReference type="GO" id="GO:0044325">
    <property type="term" value="F:transmembrane transporter binding"/>
    <property type="evidence" value="ECO:0007669"/>
    <property type="project" value="TreeGrafter"/>
</dbReference>
<reference evidence="2" key="1">
    <citation type="submission" date="2020-10" db="EMBL/GenBank/DDBJ databases">
        <title>Chromosome-scale genome assembly of the Allis shad, Alosa alosa.</title>
        <authorList>
            <person name="Margot Z."/>
            <person name="Christophe K."/>
            <person name="Cabau C."/>
            <person name="Louis A."/>
            <person name="Berthelot C."/>
            <person name="Parey E."/>
            <person name="Roest Crollius H."/>
            <person name="Montfort J."/>
            <person name="Robinson-Rechavi M."/>
            <person name="Bucao C."/>
            <person name="Bouchez O."/>
            <person name="Gislard M."/>
            <person name="Lluch J."/>
            <person name="Milhes M."/>
            <person name="Lampietro C."/>
            <person name="Lopez Roques C."/>
            <person name="Donnadieu C."/>
            <person name="Braasch I."/>
            <person name="Desvignes T."/>
            <person name="Postlethwait J."/>
            <person name="Bobe J."/>
            <person name="Guiguen Y."/>
        </authorList>
    </citation>
    <scope>NUCLEOTIDE SEQUENCE</scope>
    <source>
        <strain evidence="2">M-15738</strain>
        <tissue evidence="2">Blood</tissue>
    </source>
</reference>
<sequence length="219" mass="25404">MRGVADLAAKSAKFPRKERFVGDVQISKGFLHSGYPIMMNTNTSREILQITTKTNAWGILHELGHNQQTKVWEFEPHTTEATCNLWSVYISETVLDLHRAKAHRCLRPAKRLNRTQKYIEGGRDLKHWSEWVALETYLQLQEQFGWDAFKKVFATYHTMEGVPRDNNGKMNTYAETFSKVVNRNLLSFFKAWGWPIESATEQKLSGLPDWSDHPMAQYP</sequence>
<dbReference type="AlphaFoldDB" id="A0AAV6G9D4"/>
<dbReference type="Gene3D" id="3.40.390.80">
    <property type="entry name" value="Peptidase M60, enhancin-like domain 2"/>
    <property type="match status" value="1"/>
</dbReference>
<dbReference type="Pfam" id="PF13402">
    <property type="entry name" value="Peptidase_M60"/>
    <property type="match status" value="1"/>
</dbReference>
<dbReference type="InterPro" id="IPR051244">
    <property type="entry name" value="TCAF"/>
</dbReference>
<comment type="caution">
    <text evidence="2">The sequence shown here is derived from an EMBL/GenBank/DDBJ whole genome shotgun (WGS) entry which is preliminary data.</text>
</comment>
<dbReference type="InterPro" id="IPR031161">
    <property type="entry name" value="Peptidase_M60_dom"/>
</dbReference>
<proteinExistence type="predicted"/>
<dbReference type="InterPro" id="IPR042279">
    <property type="entry name" value="Pep_M60_3"/>
</dbReference>
<protein>
    <recommendedName>
        <fullName evidence="1">Peptidase M60 domain-containing protein</fullName>
    </recommendedName>
</protein>
<dbReference type="Gene3D" id="1.10.390.30">
    <property type="entry name" value="Peptidase M60, enhancin-like domain 3"/>
    <property type="match status" value="1"/>
</dbReference>
<dbReference type="SMART" id="SM01276">
    <property type="entry name" value="M60-like"/>
    <property type="match status" value="1"/>
</dbReference>
<evidence type="ECO:0000259" key="1">
    <source>
        <dbReference type="PROSITE" id="PS51723"/>
    </source>
</evidence>
<dbReference type="EMBL" id="JADWDJ010000015">
    <property type="protein sequence ID" value="KAG5269321.1"/>
    <property type="molecule type" value="Genomic_DNA"/>
</dbReference>
<dbReference type="PANTHER" id="PTHR15730">
    <property type="entry name" value="EXPERIMENTAL AUTOIMMUNE PROSTATITIS ANTIGEN 2-RELATED"/>
    <property type="match status" value="1"/>
</dbReference>
<feature type="domain" description="Peptidase M60" evidence="1">
    <location>
        <begin position="1"/>
        <end position="145"/>
    </location>
</feature>
<dbReference type="GO" id="GO:0005886">
    <property type="term" value="C:plasma membrane"/>
    <property type="evidence" value="ECO:0007669"/>
    <property type="project" value="TreeGrafter"/>
</dbReference>
<dbReference type="GO" id="GO:0090314">
    <property type="term" value="P:positive regulation of protein targeting to membrane"/>
    <property type="evidence" value="ECO:0007669"/>
    <property type="project" value="TreeGrafter"/>
</dbReference>
<dbReference type="PROSITE" id="PS51723">
    <property type="entry name" value="PEPTIDASE_M60"/>
    <property type="match status" value="1"/>
</dbReference>
<accession>A0AAV6G9D4</accession>
<keyword evidence="3" id="KW-1185">Reference proteome</keyword>
<evidence type="ECO:0000313" key="3">
    <source>
        <dbReference type="Proteomes" id="UP000823561"/>
    </source>
</evidence>
<dbReference type="PANTHER" id="PTHR15730:SF5">
    <property type="entry name" value="SI:CH211-210B2.2-RELATED"/>
    <property type="match status" value="1"/>
</dbReference>
<gene>
    <name evidence="2" type="ORF">AALO_G00200710</name>
</gene>
<organism evidence="2 3">
    <name type="scientific">Alosa alosa</name>
    <name type="common">allis shad</name>
    <dbReference type="NCBI Taxonomy" id="278164"/>
    <lineage>
        <taxon>Eukaryota</taxon>
        <taxon>Metazoa</taxon>
        <taxon>Chordata</taxon>
        <taxon>Craniata</taxon>
        <taxon>Vertebrata</taxon>
        <taxon>Euteleostomi</taxon>
        <taxon>Actinopterygii</taxon>
        <taxon>Neopterygii</taxon>
        <taxon>Teleostei</taxon>
        <taxon>Clupei</taxon>
        <taxon>Clupeiformes</taxon>
        <taxon>Clupeoidei</taxon>
        <taxon>Clupeidae</taxon>
        <taxon>Alosa</taxon>
    </lineage>
</organism>
<dbReference type="Proteomes" id="UP000823561">
    <property type="component" value="Chromosome 15"/>
</dbReference>